<proteinExistence type="predicted"/>
<reference evidence="1 2" key="1">
    <citation type="submission" date="2019-06" db="EMBL/GenBank/DDBJ databases">
        <title>Genomic Encyclopedia of Type Strains, Phase IV (KMG-V): Genome sequencing to study the core and pangenomes of soil and plant-associated prokaryotes.</title>
        <authorList>
            <person name="Whitman W."/>
        </authorList>
    </citation>
    <scope>NUCLEOTIDE SEQUENCE [LARGE SCALE GENOMIC DNA]</scope>
    <source>
        <strain evidence="1 2">BR 510</strain>
    </source>
</reference>
<evidence type="ECO:0000313" key="1">
    <source>
        <dbReference type="EMBL" id="TWA99017.1"/>
    </source>
</evidence>
<protein>
    <submittedName>
        <fullName evidence="1">Uncharacterized protein</fullName>
    </submittedName>
</protein>
<dbReference type="EMBL" id="VITK01000005">
    <property type="protein sequence ID" value="TWA99017.1"/>
    <property type="molecule type" value="Genomic_DNA"/>
</dbReference>
<evidence type="ECO:0000313" key="2">
    <source>
        <dbReference type="Proteomes" id="UP000319949"/>
    </source>
</evidence>
<comment type="caution">
    <text evidence="1">The sequence shown here is derived from an EMBL/GenBank/DDBJ whole genome shotgun (WGS) entry which is preliminary data.</text>
</comment>
<name>A0A560DPH4_9BRAD</name>
<keyword evidence="2" id="KW-1185">Reference proteome</keyword>
<dbReference type="AlphaFoldDB" id="A0A560DPH4"/>
<gene>
    <name evidence="1" type="ORF">FBZ96_105697</name>
</gene>
<accession>A0A560DPH4</accession>
<dbReference type="Proteomes" id="UP000319949">
    <property type="component" value="Unassembled WGS sequence"/>
</dbReference>
<sequence length="117" mass="12522">MHSGTGYSTVVGFDDIHFVARLGSFLMISAQAECVVAEVVGLPVPGRPGGGDGQIDKTNLAKFLDVVPVGMLRLRPVTSFVLESQSSHRSFQTRSMFSITSSIAIYDTEADAVQSWA</sequence>
<dbReference type="STRING" id="1803665.GCA_001641335_05485"/>
<organism evidence="1 2">
    <name type="scientific">Bradyrhizobium stylosanthis</name>
    <dbReference type="NCBI Taxonomy" id="1803665"/>
    <lineage>
        <taxon>Bacteria</taxon>
        <taxon>Pseudomonadati</taxon>
        <taxon>Pseudomonadota</taxon>
        <taxon>Alphaproteobacteria</taxon>
        <taxon>Hyphomicrobiales</taxon>
        <taxon>Nitrobacteraceae</taxon>
        <taxon>Bradyrhizobium</taxon>
    </lineage>
</organism>